<dbReference type="GO" id="GO:0000160">
    <property type="term" value="P:phosphorelay signal transduction system"/>
    <property type="evidence" value="ECO:0007669"/>
    <property type="project" value="UniProtKB-KW"/>
</dbReference>
<feature type="modified residue" description="4-aspartylphosphate" evidence="6">
    <location>
        <position position="55"/>
    </location>
</feature>
<keyword evidence="1 6" id="KW-0597">Phosphoprotein</keyword>
<reference evidence="9" key="1">
    <citation type="submission" date="2020-01" db="EMBL/GenBank/DDBJ databases">
        <authorList>
            <person name="Meier V. D."/>
            <person name="Meier V D."/>
        </authorList>
    </citation>
    <scope>NUCLEOTIDE SEQUENCE</scope>
    <source>
        <strain evidence="9">HLG_WM_MAG_07</strain>
    </source>
</reference>
<dbReference type="CDD" id="cd06170">
    <property type="entry name" value="LuxR_C_like"/>
    <property type="match status" value="1"/>
</dbReference>
<protein>
    <submittedName>
        <fullName evidence="9">Two-component nitrogen fixation transcriptional regulator FixJ</fullName>
    </submittedName>
</protein>
<dbReference type="Pfam" id="PF00196">
    <property type="entry name" value="GerE"/>
    <property type="match status" value="1"/>
</dbReference>
<proteinExistence type="predicted"/>
<evidence type="ECO:0000313" key="9">
    <source>
        <dbReference type="EMBL" id="CAA6827436.1"/>
    </source>
</evidence>
<dbReference type="EMBL" id="CACVAY010000140">
    <property type="protein sequence ID" value="CAA6827436.1"/>
    <property type="molecule type" value="Genomic_DNA"/>
</dbReference>
<dbReference type="FunFam" id="3.40.50.2300:FF:000018">
    <property type="entry name" value="DNA-binding transcriptional regulator NtrC"/>
    <property type="match status" value="1"/>
</dbReference>
<dbReference type="PANTHER" id="PTHR44688">
    <property type="entry name" value="DNA-BINDING TRANSCRIPTIONAL ACTIVATOR DEVR_DOSR"/>
    <property type="match status" value="1"/>
</dbReference>
<keyword evidence="5" id="KW-0804">Transcription</keyword>
<organism evidence="9">
    <name type="scientific">uncultured Thiotrichaceae bacterium</name>
    <dbReference type="NCBI Taxonomy" id="298394"/>
    <lineage>
        <taxon>Bacteria</taxon>
        <taxon>Pseudomonadati</taxon>
        <taxon>Pseudomonadota</taxon>
        <taxon>Gammaproteobacteria</taxon>
        <taxon>Thiotrichales</taxon>
        <taxon>Thiotrichaceae</taxon>
        <taxon>environmental samples</taxon>
    </lineage>
</organism>
<evidence type="ECO:0000259" key="7">
    <source>
        <dbReference type="PROSITE" id="PS50043"/>
    </source>
</evidence>
<evidence type="ECO:0000256" key="2">
    <source>
        <dbReference type="ARBA" id="ARBA00023012"/>
    </source>
</evidence>
<keyword evidence="4" id="KW-0238">DNA-binding</keyword>
<gene>
    <name evidence="9" type="ORF">HELGO_WM8395</name>
</gene>
<dbReference type="CDD" id="cd17537">
    <property type="entry name" value="REC_FixJ"/>
    <property type="match status" value="1"/>
</dbReference>
<dbReference type="Gene3D" id="1.10.10.10">
    <property type="entry name" value="Winged helix-like DNA-binding domain superfamily/Winged helix DNA-binding domain"/>
    <property type="match status" value="1"/>
</dbReference>
<dbReference type="SMART" id="SM00421">
    <property type="entry name" value="HTH_LUXR"/>
    <property type="match status" value="1"/>
</dbReference>
<evidence type="ECO:0000256" key="3">
    <source>
        <dbReference type="ARBA" id="ARBA00023015"/>
    </source>
</evidence>
<dbReference type="Gene3D" id="3.40.50.2300">
    <property type="match status" value="1"/>
</dbReference>
<dbReference type="InterPro" id="IPR001789">
    <property type="entry name" value="Sig_transdc_resp-reg_receiver"/>
</dbReference>
<evidence type="ECO:0000256" key="6">
    <source>
        <dbReference type="PROSITE-ProRule" id="PRU00169"/>
    </source>
</evidence>
<keyword evidence="3" id="KW-0805">Transcription regulation</keyword>
<dbReference type="InterPro" id="IPR000792">
    <property type="entry name" value="Tscrpt_reg_LuxR_C"/>
</dbReference>
<dbReference type="SUPFAM" id="SSF52172">
    <property type="entry name" value="CheY-like"/>
    <property type="match status" value="1"/>
</dbReference>
<dbReference type="Pfam" id="PF00072">
    <property type="entry name" value="Response_reg"/>
    <property type="match status" value="1"/>
</dbReference>
<sequence length="206" mass="22851">MTTDPRIFIVDDDKEVRESIGFLMQSVGLASNSYASAQDYVDDFDASLPGCLILDVRMKGMSGLMLQEHLSTLPIHPPVIIITGHGDVPMAVQAVQAGASDFIEKPFNDQVLLDSIHKAIEQDAKNRGIAAKIAEIQGRVDRLTEREREVMEMVVEGKLNKVIAYDLGISQSTVESHRGKVMDKMEAKTLSDLMRMMFSLNRNVDD</sequence>
<accession>A0A6S6UH90</accession>
<evidence type="ECO:0000256" key="5">
    <source>
        <dbReference type="ARBA" id="ARBA00023163"/>
    </source>
</evidence>
<evidence type="ECO:0000259" key="8">
    <source>
        <dbReference type="PROSITE" id="PS50110"/>
    </source>
</evidence>
<dbReference type="PRINTS" id="PR00038">
    <property type="entry name" value="HTHLUXR"/>
</dbReference>
<evidence type="ECO:0000256" key="4">
    <source>
        <dbReference type="ARBA" id="ARBA00023125"/>
    </source>
</evidence>
<feature type="domain" description="HTH luxR-type" evidence="7">
    <location>
        <begin position="136"/>
        <end position="201"/>
    </location>
</feature>
<dbReference type="InterPro" id="IPR011006">
    <property type="entry name" value="CheY-like_superfamily"/>
</dbReference>
<feature type="domain" description="Response regulatory" evidence="8">
    <location>
        <begin position="6"/>
        <end position="120"/>
    </location>
</feature>
<dbReference type="InterPro" id="IPR036388">
    <property type="entry name" value="WH-like_DNA-bd_sf"/>
</dbReference>
<dbReference type="PANTHER" id="PTHR44688:SF16">
    <property type="entry name" value="DNA-BINDING TRANSCRIPTIONAL ACTIVATOR DEVR_DOSR"/>
    <property type="match status" value="1"/>
</dbReference>
<evidence type="ECO:0000256" key="1">
    <source>
        <dbReference type="ARBA" id="ARBA00022553"/>
    </source>
</evidence>
<dbReference type="GO" id="GO:0003677">
    <property type="term" value="F:DNA binding"/>
    <property type="evidence" value="ECO:0007669"/>
    <property type="project" value="UniProtKB-KW"/>
</dbReference>
<keyword evidence="2" id="KW-0902">Two-component regulatory system</keyword>
<name>A0A6S6UH90_9GAMM</name>
<dbReference type="PROSITE" id="PS50043">
    <property type="entry name" value="HTH_LUXR_2"/>
    <property type="match status" value="1"/>
</dbReference>
<dbReference type="AlphaFoldDB" id="A0A6S6UH90"/>
<dbReference type="GO" id="GO:0006355">
    <property type="term" value="P:regulation of DNA-templated transcription"/>
    <property type="evidence" value="ECO:0007669"/>
    <property type="project" value="InterPro"/>
</dbReference>
<dbReference type="SMART" id="SM00448">
    <property type="entry name" value="REC"/>
    <property type="match status" value="1"/>
</dbReference>
<dbReference type="PROSITE" id="PS50110">
    <property type="entry name" value="RESPONSE_REGULATORY"/>
    <property type="match status" value="1"/>
</dbReference>